<feature type="compositionally biased region" description="Low complexity" evidence="1">
    <location>
        <begin position="159"/>
        <end position="177"/>
    </location>
</feature>
<name>A0A439D2A3_9PEZI</name>
<sequence>MGSALAAWVAFLGKWRGRRQWEPFGFPDWGNLVGDAKRDGDKSWDPAGILLGSCWEMPAVLAVFQLRLLAERGYLRPGASVAITKIQIHRNDNETFISSAKPAGAWFSDLLDGQPPPDELSDGESSDDELSDGESSDEEDPEDEGSTKAPPPPGGAHPSTSLGSGATTTSISSRSTTVAIPATTLLTTTSQPAKETATTSPQLPVSDSSSSSLPPASSAPTSSQGGPVGSTSTQISSSSAIPTVSTSPIPVLSPGNPTTSTSVLSQSTDDAQTGGPTNVPQVDNAINPPDEGGSSTSSNPQRAGQIAGGTIAFIGLIFFAYPAPPPGKSRSPSSIMNQLMTAAYAAEDGAGYRNSAEAIDNYANEKQQFTAYRGESTERLTVPAAAQLRPPSIAARTETTDKTESTWKTWGVLAGSSRVSMPRNWWVDRYFRT</sequence>
<feature type="compositionally biased region" description="Acidic residues" evidence="1">
    <location>
        <begin position="119"/>
        <end position="144"/>
    </location>
</feature>
<evidence type="ECO:0000313" key="2">
    <source>
        <dbReference type="EMBL" id="RWA08427.1"/>
    </source>
</evidence>
<dbReference type="AlphaFoldDB" id="A0A439D2A3"/>
<feature type="compositionally biased region" description="Polar residues" evidence="1">
    <location>
        <begin position="293"/>
        <end position="302"/>
    </location>
</feature>
<dbReference type="STRING" id="363999.A0A439D2A3"/>
<feature type="region of interest" description="Disordered" evidence="1">
    <location>
        <begin position="107"/>
        <end position="304"/>
    </location>
</feature>
<keyword evidence="3" id="KW-1185">Reference proteome</keyword>
<dbReference type="Proteomes" id="UP000286045">
    <property type="component" value="Unassembled WGS sequence"/>
</dbReference>
<dbReference type="EMBL" id="RYZI01000200">
    <property type="protein sequence ID" value="RWA08427.1"/>
    <property type="molecule type" value="Genomic_DNA"/>
</dbReference>
<protein>
    <submittedName>
        <fullName evidence="2">Uncharacterized protein</fullName>
    </submittedName>
</protein>
<feature type="compositionally biased region" description="Low complexity" evidence="1">
    <location>
        <begin position="199"/>
        <end position="250"/>
    </location>
</feature>
<evidence type="ECO:0000313" key="3">
    <source>
        <dbReference type="Proteomes" id="UP000286045"/>
    </source>
</evidence>
<reference evidence="2 3" key="1">
    <citation type="submission" date="2018-12" db="EMBL/GenBank/DDBJ databases">
        <title>Draft genome sequence of Xylaria grammica IHI A82.</title>
        <authorList>
            <person name="Buettner E."/>
            <person name="Kellner H."/>
        </authorList>
    </citation>
    <scope>NUCLEOTIDE SEQUENCE [LARGE SCALE GENOMIC DNA]</scope>
    <source>
        <strain evidence="2 3">IHI A82</strain>
    </source>
</reference>
<feature type="compositionally biased region" description="Polar residues" evidence="1">
    <location>
        <begin position="255"/>
        <end position="281"/>
    </location>
</feature>
<proteinExistence type="predicted"/>
<gene>
    <name evidence="2" type="ORF">EKO27_g6665</name>
</gene>
<organism evidence="2 3">
    <name type="scientific">Xylaria grammica</name>
    <dbReference type="NCBI Taxonomy" id="363999"/>
    <lineage>
        <taxon>Eukaryota</taxon>
        <taxon>Fungi</taxon>
        <taxon>Dikarya</taxon>
        <taxon>Ascomycota</taxon>
        <taxon>Pezizomycotina</taxon>
        <taxon>Sordariomycetes</taxon>
        <taxon>Xylariomycetidae</taxon>
        <taxon>Xylariales</taxon>
        <taxon>Xylariaceae</taxon>
        <taxon>Xylaria</taxon>
    </lineage>
</organism>
<comment type="caution">
    <text evidence="2">The sequence shown here is derived from an EMBL/GenBank/DDBJ whole genome shotgun (WGS) entry which is preliminary data.</text>
</comment>
<accession>A0A439D2A3</accession>
<evidence type="ECO:0000256" key="1">
    <source>
        <dbReference type="SAM" id="MobiDB-lite"/>
    </source>
</evidence>
<feature type="compositionally biased region" description="Polar residues" evidence="1">
    <location>
        <begin position="184"/>
        <end position="198"/>
    </location>
</feature>